<accession>A0ABP8MP29</accession>
<evidence type="ECO:0000256" key="1">
    <source>
        <dbReference type="SAM" id="MobiDB-lite"/>
    </source>
</evidence>
<keyword evidence="3" id="KW-1185">Reference proteome</keyword>
<evidence type="ECO:0000313" key="2">
    <source>
        <dbReference type="EMBL" id="GAA4452167.1"/>
    </source>
</evidence>
<organism evidence="2 3">
    <name type="scientific">Nibrella saemangeumensis</name>
    <dbReference type="NCBI Taxonomy" id="1084526"/>
    <lineage>
        <taxon>Bacteria</taxon>
        <taxon>Pseudomonadati</taxon>
        <taxon>Bacteroidota</taxon>
        <taxon>Cytophagia</taxon>
        <taxon>Cytophagales</taxon>
        <taxon>Spirosomataceae</taxon>
        <taxon>Nibrella</taxon>
    </lineage>
</organism>
<evidence type="ECO:0000313" key="3">
    <source>
        <dbReference type="Proteomes" id="UP001501175"/>
    </source>
</evidence>
<sequence length="116" mass="12308">MNTTNGEGGRFIEVGQAVGMARRFRQGKGDVTKAELFSRAQLMELLEGADGLRIYYGADDNGRGQLLLVSVDKEKRDRLPATAGGGKDMPGGEPTGKVLAFGQPCPNVCDSTSALF</sequence>
<dbReference type="EMBL" id="BAABHD010000021">
    <property type="protein sequence ID" value="GAA4452167.1"/>
    <property type="molecule type" value="Genomic_DNA"/>
</dbReference>
<dbReference type="RefSeq" id="WP_345242173.1">
    <property type="nucleotide sequence ID" value="NZ_BAABHD010000021.1"/>
</dbReference>
<proteinExistence type="predicted"/>
<gene>
    <name evidence="2" type="ORF">GCM10023189_15150</name>
</gene>
<dbReference type="Proteomes" id="UP001501175">
    <property type="component" value="Unassembled WGS sequence"/>
</dbReference>
<comment type="caution">
    <text evidence="2">The sequence shown here is derived from an EMBL/GenBank/DDBJ whole genome shotgun (WGS) entry which is preliminary data.</text>
</comment>
<name>A0ABP8MP29_9BACT</name>
<feature type="region of interest" description="Disordered" evidence="1">
    <location>
        <begin position="78"/>
        <end position="97"/>
    </location>
</feature>
<protein>
    <submittedName>
        <fullName evidence="2">Uncharacterized protein</fullName>
    </submittedName>
</protein>
<reference evidence="3" key="1">
    <citation type="journal article" date="2019" name="Int. J. Syst. Evol. Microbiol.">
        <title>The Global Catalogue of Microorganisms (GCM) 10K type strain sequencing project: providing services to taxonomists for standard genome sequencing and annotation.</title>
        <authorList>
            <consortium name="The Broad Institute Genomics Platform"/>
            <consortium name="The Broad Institute Genome Sequencing Center for Infectious Disease"/>
            <person name="Wu L."/>
            <person name="Ma J."/>
        </authorList>
    </citation>
    <scope>NUCLEOTIDE SEQUENCE [LARGE SCALE GENOMIC DNA]</scope>
    <source>
        <strain evidence="3">JCM 17927</strain>
    </source>
</reference>